<proteinExistence type="predicted"/>
<dbReference type="Pfam" id="PF19263">
    <property type="entry name" value="DUF5906"/>
    <property type="match status" value="1"/>
</dbReference>
<keyword evidence="1" id="KW-0547">Nucleotide-binding</keyword>
<gene>
    <name evidence="5" type="ORF">SAMN05421793_102142</name>
</gene>
<evidence type="ECO:0000256" key="2">
    <source>
        <dbReference type="ARBA" id="ARBA00022801"/>
    </source>
</evidence>
<evidence type="ECO:0000313" key="5">
    <source>
        <dbReference type="EMBL" id="SEH39927.1"/>
    </source>
</evidence>
<dbReference type="Proteomes" id="UP000198555">
    <property type="component" value="Unassembled WGS sequence"/>
</dbReference>
<feature type="domain" description="SF3 helicase" evidence="4">
    <location>
        <begin position="255"/>
        <end position="411"/>
    </location>
</feature>
<dbReference type="InterPro" id="IPR045455">
    <property type="entry name" value="NrS-1_pol-like_helicase"/>
</dbReference>
<dbReference type="AlphaFoldDB" id="A0A1H6I0H0"/>
<keyword evidence="5" id="KW-0347">Helicase</keyword>
<dbReference type="InterPro" id="IPR014015">
    <property type="entry name" value="Helicase_SF3_DNA-vir"/>
</dbReference>
<sequence length="527" mass="61310">MMSNNINANFEDLRNPEIIQQHISELTKDCAAVPHNEILKNLIEQVEPLDFQTIAFPQIVEILGKIQKLEQIIINPDGSFNTDEKFKADLDEWKRLQGSLERLKVTRKHYLILSIDEVLRLAECNRWGLYKNQDFIYLYNGTFWKELDKETFQKFLGVAAEKMGVEKYEARYFQFKQDLFKQFLSDAYLPTPEVNENEVLINLQNGTFEISANGTKLRPFKQSDFITYQLPFEYNPKANAPLFEAYLNKVLPDVERQRVLAEYLGYVFIRQGVLKLEAALVLYGSGANGKSVFFEIVNALLGIDNVSSFSLQQLTDDTGYYRAMISNKLVNYASEINGKLEASLFKAMVSGETIPARLPYGKPMQLNQYAKFIFNCNELPKDVEHNNGFFRRWLIIPFDVTIPKEDQDTELHKKIIKNELSGVFNWVLDGLNRLLKQKQFSECKAAKETLERYKTESDSVKMFIDEYDYKISVSKEMPLQDLYKEYKYYCENFGNRICSQKTFSDRLKNAGFEIIKKNFGRVVNVEK</sequence>
<dbReference type="Gene3D" id="3.40.50.300">
    <property type="entry name" value="P-loop containing nucleotide triphosphate hydrolases"/>
    <property type="match status" value="1"/>
</dbReference>
<keyword evidence="6" id="KW-1185">Reference proteome</keyword>
<dbReference type="InterPro" id="IPR027417">
    <property type="entry name" value="P-loop_NTPase"/>
</dbReference>
<dbReference type="Pfam" id="PF08706">
    <property type="entry name" value="D5_N"/>
    <property type="match status" value="1"/>
</dbReference>
<organism evidence="5 6">
    <name type="scientific">Epilithonimonas hominis</name>
    <dbReference type="NCBI Taxonomy" id="420404"/>
    <lineage>
        <taxon>Bacteria</taxon>
        <taxon>Pseudomonadati</taxon>
        <taxon>Bacteroidota</taxon>
        <taxon>Flavobacteriia</taxon>
        <taxon>Flavobacteriales</taxon>
        <taxon>Weeksellaceae</taxon>
        <taxon>Chryseobacterium group</taxon>
        <taxon>Epilithonimonas</taxon>
    </lineage>
</organism>
<keyword evidence="2" id="KW-0378">Hydrolase</keyword>
<dbReference type="InterPro" id="IPR051620">
    <property type="entry name" value="ORF904-like_C"/>
</dbReference>
<evidence type="ECO:0000256" key="1">
    <source>
        <dbReference type="ARBA" id="ARBA00022741"/>
    </source>
</evidence>
<dbReference type="SUPFAM" id="SSF52540">
    <property type="entry name" value="P-loop containing nucleoside triphosphate hydrolases"/>
    <property type="match status" value="1"/>
</dbReference>
<dbReference type="STRING" id="420404.SAMN05421793_102142"/>
<dbReference type="EMBL" id="FNWX01000002">
    <property type="protein sequence ID" value="SEH39927.1"/>
    <property type="molecule type" value="Genomic_DNA"/>
</dbReference>
<evidence type="ECO:0000259" key="4">
    <source>
        <dbReference type="PROSITE" id="PS51206"/>
    </source>
</evidence>
<dbReference type="SMART" id="SM00885">
    <property type="entry name" value="D5_N"/>
    <property type="match status" value="1"/>
</dbReference>
<dbReference type="PANTHER" id="PTHR35372:SF2">
    <property type="entry name" value="SF3 HELICASE DOMAIN-CONTAINING PROTEIN"/>
    <property type="match status" value="1"/>
</dbReference>
<dbReference type="InterPro" id="IPR014818">
    <property type="entry name" value="Phage/plasmid_primase_P4_C"/>
</dbReference>
<evidence type="ECO:0000313" key="6">
    <source>
        <dbReference type="Proteomes" id="UP000198555"/>
    </source>
</evidence>
<dbReference type="GO" id="GO:0004386">
    <property type="term" value="F:helicase activity"/>
    <property type="evidence" value="ECO:0007669"/>
    <property type="project" value="UniProtKB-KW"/>
</dbReference>
<accession>A0A1H6I0H0</accession>
<reference evidence="6" key="1">
    <citation type="submission" date="2016-10" db="EMBL/GenBank/DDBJ databases">
        <authorList>
            <person name="Varghese N."/>
            <person name="Submissions S."/>
        </authorList>
    </citation>
    <scope>NUCLEOTIDE SEQUENCE [LARGE SCALE GENOMIC DNA]</scope>
    <source>
        <strain evidence="6">DSM 19326</strain>
    </source>
</reference>
<keyword evidence="3" id="KW-0067">ATP-binding</keyword>
<dbReference type="GO" id="GO:0005524">
    <property type="term" value="F:ATP binding"/>
    <property type="evidence" value="ECO:0007669"/>
    <property type="project" value="UniProtKB-KW"/>
</dbReference>
<dbReference type="GO" id="GO:0016787">
    <property type="term" value="F:hydrolase activity"/>
    <property type="evidence" value="ECO:0007669"/>
    <property type="project" value="UniProtKB-KW"/>
</dbReference>
<dbReference type="InterPro" id="IPR006500">
    <property type="entry name" value="Helicase_put_C_phage/plasmid"/>
</dbReference>
<dbReference type="PANTHER" id="PTHR35372">
    <property type="entry name" value="ATP BINDING PROTEIN-RELATED"/>
    <property type="match status" value="1"/>
</dbReference>
<name>A0A1H6I0H0_9FLAO</name>
<dbReference type="NCBIfam" id="TIGR01613">
    <property type="entry name" value="primase_Cterm"/>
    <property type="match status" value="1"/>
</dbReference>
<protein>
    <submittedName>
        <fullName evidence="5">Putative DNA primase/helicase</fullName>
    </submittedName>
</protein>
<dbReference type="PROSITE" id="PS51206">
    <property type="entry name" value="SF3_HELICASE_1"/>
    <property type="match status" value="1"/>
</dbReference>
<evidence type="ECO:0000256" key="3">
    <source>
        <dbReference type="ARBA" id="ARBA00022840"/>
    </source>
</evidence>